<sequence>MDERHERGSYRRHIATVGFVAFGALVMSTGVASADPTPDEVRDEIEQLEQEYAELAEAYNQAEQDHDAAQEKLDDLEADQQDIEDALGEMQGDVVQLAHAAYTGTDYSSPAYLFGSAGPENVLLQAADLGYLSQNQQDTLANYVDQQDTLDDLTAEAAETEQDAADKLDEAEQAKADAEDKIDEQQALLDDLTAEEQADATSGVSPVSNGSSGSSYTGDASGDAKVALDFIYAQIGDSYSLGANGPDVWDCSSLVQAAWSEAGVSLPRTTYDQVNAGSSVSWDDLQPGDLIFFYGGPDHVGMYVGDGKMVHASNPSKPVAEVPLNDYYRTNFHSAIRP</sequence>
<comment type="similarity">
    <text evidence="1">Belongs to the peptidase C40 family.</text>
</comment>
<gene>
    <name evidence="8" type="ORF">ACFO4E_06670</name>
</gene>
<dbReference type="Gene3D" id="1.20.5.340">
    <property type="match status" value="1"/>
</dbReference>
<evidence type="ECO:0000256" key="5">
    <source>
        <dbReference type="SAM" id="Coils"/>
    </source>
</evidence>
<dbReference type="PANTHER" id="PTHR47359:SF3">
    <property type="entry name" value="NLP_P60 DOMAIN-CONTAINING PROTEIN-RELATED"/>
    <property type="match status" value="1"/>
</dbReference>
<dbReference type="Pfam" id="PF00877">
    <property type="entry name" value="NLPC_P60"/>
    <property type="match status" value="1"/>
</dbReference>
<protein>
    <submittedName>
        <fullName evidence="8">NlpC/P60 family protein</fullName>
    </submittedName>
</protein>
<comment type="caution">
    <text evidence="8">The sequence shown here is derived from an EMBL/GenBank/DDBJ whole genome shotgun (WGS) entry which is preliminary data.</text>
</comment>
<dbReference type="RefSeq" id="WP_378572144.1">
    <property type="nucleotide sequence ID" value="NZ_JBHSFQ010000004.1"/>
</dbReference>
<evidence type="ECO:0000256" key="1">
    <source>
        <dbReference type="ARBA" id="ARBA00007074"/>
    </source>
</evidence>
<evidence type="ECO:0000313" key="9">
    <source>
        <dbReference type="Proteomes" id="UP001595923"/>
    </source>
</evidence>
<feature type="domain" description="NlpC/P60" evidence="7">
    <location>
        <begin position="221"/>
        <end position="338"/>
    </location>
</feature>
<keyword evidence="3" id="KW-0378">Hydrolase</keyword>
<reference evidence="9" key="1">
    <citation type="journal article" date="2019" name="Int. J. Syst. Evol. Microbiol.">
        <title>The Global Catalogue of Microorganisms (GCM) 10K type strain sequencing project: providing services to taxonomists for standard genome sequencing and annotation.</title>
        <authorList>
            <consortium name="The Broad Institute Genomics Platform"/>
            <consortium name="The Broad Institute Genome Sequencing Center for Infectious Disease"/>
            <person name="Wu L."/>
            <person name="Ma J."/>
        </authorList>
    </citation>
    <scope>NUCLEOTIDE SEQUENCE [LARGE SCALE GENOMIC DNA]</scope>
    <source>
        <strain evidence="9">XZYJ18</strain>
    </source>
</reference>
<dbReference type="EMBL" id="JBHSFQ010000004">
    <property type="protein sequence ID" value="MFC4561533.1"/>
    <property type="molecule type" value="Genomic_DNA"/>
</dbReference>
<feature type="compositionally biased region" description="Basic and acidic residues" evidence="6">
    <location>
        <begin position="164"/>
        <end position="179"/>
    </location>
</feature>
<evidence type="ECO:0000256" key="3">
    <source>
        <dbReference type="ARBA" id="ARBA00022801"/>
    </source>
</evidence>
<accession>A0ABV9DU17</accession>
<evidence type="ECO:0000259" key="7">
    <source>
        <dbReference type="PROSITE" id="PS51935"/>
    </source>
</evidence>
<evidence type="ECO:0000256" key="4">
    <source>
        <dbReference type="ARBA" id="ARBA00022807"/>
    </source>
</evidence>
<keyword evidence="4" id="KW-0788">Thiol protease</keyword>
<feature type="region of interest" description="Disordered" evidence="6">
    <location>
        <begin position="159"/>
        <end position="179"/>
    </location>
</feature>
<evidence type="ECO:0000256" key="2">
    <source>
        <dbReference type="ARBA" id="ARBA00022670"/>
    </source>
</evidence>
<dbReference type="InterPro" id="IPR038765">
    <property type="entry name" value="Papain-like_cys_pep_sf"/>
</dbReference>
<dbReference type="Proteomes" id="UP001595923">
    <property type="component" value="Unassembled WGS sequence"/>
</dbReference>
<keyword evidence="9" id="KW-1185">Reference proteome</keyword>
<proteinExistence type="inferred from homology"/>
<organism evidence="8 9">
    <name type="scientific">Nocardiopsis mangrovi</name>
    <dbReference type="NCBI Taxonomy" id="1179818"/>
    <lineage>
        <taxon>Bacteria</taxon>
        <taxon>Bacillati</taxon>
        <taxon>Actinomycetota</taxon>
        <taxon>Actinomycetes</taxon>
        <taxon>Streptosporangiales</taxon>
        <taxon>Nocardiopsidaceae</taxon>
        <taxon>Nocardiopsis</taxon>
    </lineage>
</organism>
<evidence type="ECO:0000256" key="6">
    <source>
        <dbReference type="SAM" id="MobiDB-lite"/>
    </source>
</evidence>
<dbReference type="SUPFAM" id="SSF54001">
    <property type="entry name" value="Cysteine proteinases"/>
    <property type="match status" value="1"/>
</dbReference>
<dbReference type="InterPro" id="IPR051794">
    <property type="entry name" value="PG_Endopeptidase_C40"/>
</dbReference>
<dbReference type="PROSITE" id="PS51935">
    <property type="entry name" value="NLPC_P60"/>
    <property type="match status" value="1"/>
</dbReference>
<evidence type="ECO:0000313" key="8">
    <source>
        <dbReference type="EMBL" id="MFC4561533.1"/>
    </source>
</evidence>
<name>A0ABV9DU17_9ACTN</name>
<dbReference type="InterPro" id="IPR000064">
    <property type="entry name" value="NLP_P60_dom"/>
</dbReference>
<keyword evidence="2" id="KW-0645">Protease</keyword>
<feature type="coiled-coil region" evidence="5">
    <location>
        <begin position="38"/>
        <end position="93"/>
    </location>
</feature>
<keyword evidence="5" id="KW-0175">Coiled coil</keyword>
<feature type="compositionally biased region" description="Low complexity" evidence="6">
    <location>
        <begin position="202"/>
        <end position="215"/>
    </location>
</feature>
<dbReference type="Gene3D" id="3.90.1720.10">
    <property type="entry name" value="endopeptidase domain like (from Nostoc punctiforme)"/>
    <property type="match status" value="1"/>
</dbReference>
<feature type="region of interest" description="Disordered" evidence="6">
    <location>
        <begin position="196"/>
        <end position="218"/>
    </location>
</feature>
<dbReference type="PANTHER" id="PTHR47359">
    <property type="entry name" value="PEPTIDOGLYCAN DL-ENDOPEPTIDASE CWLO"/>
    <property type="match status" value="1"/>
</dbReference>